<keyword evidence="3" id="KW-1185">Reference proteome</keyword>
<protein>
    <submittedName>
        <fullName evidence="2">DinB superfamily protein</fullName>
    </submittedName>
</protein>
<dbReference type="Proteomes" id="UP000317171">
    <property type="component" value="Chromosome"/>
</dbReference>
<dbReference type="OrthoDB" id="213178at2"/>
<reference evidence="2 3" key="1">
    <citation type="submission" date="2019-02" db="EMBL/GenBank/DDBJ databases">
        <title>Deep-cultivation of Planctomycetes and their phenomic and genomic characterization uncovers novel biology.</title>
        <authorList>
            <person name="Wiegand S."/>
            <person name="Jogler M."/>
            <person name="Boedeker C."/>
            <person name="Pinto D."/>
            <person name="Vollmers J."/>
            <person name="Rivas-Marin E."/>
            <person name="Kohn T."/>
            <person name="Peeters S.H."/>
            <person name="Heuer A."/>
            <person name="Rast P."/>
            <person name="Oberbeckmann S."/>
            <person name="Bunk B."/>
            <person name="Jeske O."/>
            <person name="Meyerdierks A."/>
            <person name="Storesund J.E."/>
            <person name="Kallscheuer N."/>
            <person name="Luecker S."/>
            <person name="Lage O.M."/>
            <person name="Pohl T."/>
            <person name="Merkel B.J."/>
            <person name="Hornburger P."/>
            <person name="Mueller R.-W."/>
            <person name="Bruemmer F."/>
            <person name="Labrenz M."/>
            <person name="Spormann A.M."/>
            <person name="Op den Camp H."/>
            <person name="Overmann J."/>
            <person name="Amann R."/>
            <person name="Jetten M.S.M."/>
            <person name="Mascher T."/>
            <person name="Medema M.H."/>
            <person name="Devos D.P."/>
            <person name="Kaster A.-K."/>
            <person name="Ovreas L."/>
            <person name="Rohde M."/>
            <person name="Galperin M.Y."/>
            <person name="Jogler C."/>
        </authorList>
    </citation>
    <scope>NUCLEOTIDE SEQUENCE [LARGE SCALE GENOMIC DNA]</scope>
    <source>
        <strain evidence="2 3">Pan241w</strain>
    </source>
</reference>
<gene>
    <name evidence="2" type="ORF">Pan241w_28090</name>
</gene>
<evidence type="ECO:0000313" key="3">
    <source>
        <dbReference type="Proteomes" id="UP000317171"/>
    </source>
</evidence>
<name>A0A517RFR4_9PLAN</name>
<dbReference type="EMBL" id="CP036269">
    <property type="protein sequence ID" value="QDT42721.1"/>
    <property type="molecule type" value="Genomic_DNA"/>
</dbReference>
<dbReference type="InterPro" id="IPR034660">
    <property type="entry name" value="DinB/YfiT-like"/>
</dbReference>
<dbReference type="RefSeq" id="WP_145216424.1">
    <property type="nucleotide sequence ID" value="NZ_CP036269.1"/>
</dbReference>
<dbReference type="SUPFAM" id="SSF109854">
    <property type="entry name" value="DinB/YfiT-like putative metalloenzymes"/>
    <property type="match status" value="1"/>
</dbReference>
<dbReference type="AlphaFoldDB" id="A0A517RFR4"/>
<accession>A0A517RFR4</accession>
<feature type="domain" description="DinB-like" evidence="1">
    <location>
        <begin position="12"/>
        <end position="151"/>
    </location>
</feature>
<evidence type="ECO:0000259" key="1">
    <source>
        <dbReference type="Pfam" id="PF12867"/>
    </source>
</evidence>
<dbReference type="Pfam" id="PF12867">
    <property type="entry name" value="DinB_2"/>
    <property type="match status" value="1"/>
</dbReference>
<organism evidence="2 3">
    <name type="scientific">Gimesia alba</name>
    <dbReference type="NCBI Taxonomy" id="2527973"/>
    <lineage>
        <taxon>Bacteria</taxon>
        <taxon>Pseudomonadati</taxon>
        <taxon>Planctomycetota</taxon>
        <taxon>Planctomycetia</taxon>
        <taxon>Planctomycetales</taxon>
        <taxon>Planctomycetaceae</taxon>
        <taxon>Gimesia</taxon>
    </lineage>
</organism>
<dbReference type="KEGG" id="gaz:Pan241w_28090"/>
<dbReference type="InterPro" id="IPR024775">
    <property type="entry name" value="DinB-like"/>
</dbReference>
<proteinExistence type="predicted"/>
<evidence type="ECO:0000313" key="2">
    <source>
        <dbReference type="EMBL" id="QDT42721.1"/>
    </source>
</evidence>
<dbReference type="Gene3D" id="1.20.120.450">
    <property type="entry name" value="dinb family like domain"/>
    <property type="match status" value="1"/>
</dbReference>
<sequence>MSIDTATVGQLLELNRTMTLKLLNEISQFDDPQSALAYRPGPERAHIAWQIMHIAITEELFATDRLRKTPSNLSDWFPLFQKGSIADQNIPTVETIQSVLEESRANLLNTISQISEAEMEQIPEGLQERGWTNQMALQIVCWHEPHHQGQAHLLLNSWKTEQ</sequence>